<dbReference type="AlphaFoldDB" id="A0A518GMC2"/>
<evidence type="ECO:0000313" key="2">
    <source>
        <dbReference type="Proteomes" id="UP000315349"/>
    </source>
</evidence>
<proteinExistence type="predicted"/>
<accession>A0A518GMC2</accession>
<protein>
    <submittedName>
        <fullName evidence="1">Uncharacterized protein</fullName>
    </submittedName>
</protein>
<dbReference type="Proteomes" id="UP000315349">
    <property type="component" value="Chromosome"/>
</dbReference>
<gene>
    <name evidence="1" type="ORF">Spb1_17190</name>
</gene>
<reference evidence="1 2" key="1">
    <citation type="submission" date="2019-02" db="EMBL/GenBank/DDBJ databases">
        <title>Deep-cultivation of Planctomycetes and their phenomic and genomic characterization uncovers novel biology.</title>
        <authorList>
            <person name="Wiegand S."/>
            <person name="Jogler M."/>
            <person name="Boedeker C."/>
            <person name="Pinto D."/>
            <person name="Vollmers J."/>
            <person name="Rivas-Marin E."/>
            <person name="Kohn T."/>
            <person name="Peeters S.H."/>
            <person name="Heuer A."/>
            <person name="Rast P."/>
            <person name="Oberbeckmann S."/>
            <person name="Bunk B."/>
            <person name="Jeske O."/>
            <person name="Meyerdierks A."/>
            <person name="Storesund J.E."/>
            <person name="Kallscheuer N."/>
            <person name="Luecker S."/>
            <person name="Lage O.M."/>
            <person name="Pohl T."/>
            <person name="Merkel B.J."/>
            <person name="Hornburger P."/>
            <person name="Mueller R.-W."/>
            <person name="Bruemmer F."/>
            <person name="Labrenz M."/>
            <person name="Spormann A.M."/>
            <person name="Op den Camp H."/>
            <person name="Overmann J."/>
            <person name="Amann R."/>
            <person name="Jetten M.S.M."/>
            <person name="Mascher T."/>
            <person name="Medema M.H."/>
            <person name="Devos D.P."/>
            <person name="Kaster A.-K."/>
            <person name="Ovreas L."/>
            <person name="Rohde M."/>
            <person name="Galperin M.Y."/>
            <person name="Jogler C."/>
        </authorList>
    </citation>
    <scope>NUCLEOTIDE SEQUENCE [LARGE SCALE GENOMIC DNA]</scope>
    <source>
        <strain evidence="1 2">Spb1</strain>
    </source>
</reference>
<name>A0A518GMC2_9PLAN</name>
<dbReference type="EMBL" id="CP036299">
    <property type="protein sequence ID" value="QDV29802.1"/>
    <property type="molecule type" value="Genomic_DNA"/>
</dbReference>
<organism evidence="1 2">
    <name type="scientific">Planctopirus ephydatiae</name>
    <dbReference type="NCBI Taxonomy" id="2528019"/>
    <lineage>
        <taxon>Bacteria</taxon>
        <taxon>Pseudomonadati</taxon>
        <taxon>Planctomycetota</taxon>
        <taxon>Planctomycetia</taxon>
        <taxon>Planctomycetales</taxon>
        <taxon>Planctomycetaceae</taxon>
        <taxon>Planctopirus</taxon>
    </lineage>
</organism>
<sequence length="36" mass="4188">MLAQGCKHGTHIAHILWKAYEMFFQLEKTSNLINNV</sequence>
<evidence type="ECO:0000313" key="1">
    <source>
        <dbReference type="EMBL" id="QDV29802.1"/>
    </source>
</evidence>
<dbReference type="KEGG" id="peh:Spb1_17190"/>
<keyword evidence="2" id="KW-1185">Reference proteome</keyword>